<dbReference type="GO" id="GO:0004672">
    <property type="term" value="F:protein kinase activity"/>
    <property type="evidence" value="ECO:0007669"/>
    <property type="project" value="InterPro"/>
</dbReference>
<dbReference type="GO" id="GO:0017148">
    <property type="term" value="P:negative regulation of translation"/>
    <property type="evidence" value="ECO:0007669"/>
    <property type="project" value="UniProtKB-KW"/>
</dbReference>
<dbReference type="CDD" id="cd00180">
    <property type="entry name" value="PKc"/>
    <property type="match status" value="1"/>
</dbReference>
<keyword evidence="6" id="KW-0175">Coiled coil</keyword>
<dbReference type="EMBL" id="CAJNNV010003611">
    <property type="protein sequence ID" value="CAE8589312.1"/>
    <property type="molecule type" value="Genomic_DNA"/>
</dbReference>
<keyword evidence="1" id="KW-0808">Transferase</keyword>
<dbReference type="SMART" id="SM00220">
    <property type="entry name" value="S_TKc"/>
    <property type="match status" value="1"/>
</dbReference>
<keyword evidence="2" id="KW-0547">Nucleotide-binding</keyword>
<evidence type="ECO:0000259" key="8">
    <source>
        <dbReference type="PROSITE" id="PS50011"/>
    </source>
</evidence>
<dbReference type="Pfam" id="PF00069">
    <property type="entry name" value="Pkinase"/>
    <property type="match status" value="1"/>
</dbReference>
<evidence type="ECO:0000313" key="10">
    <source>
        <dbReference type="Proteomes" id="UP000654075"/>
    </source>
</evidence>
<evidence type="ECO:0000256" key="7">
    <source>
        <dbReference type="SAM" id="MobiDB-lite"/>
    </source>
</evidence>
<dbReference type="GO" id="GO:0005737">
    <property type="term" value="C:cytoplasm"/>
    <property type="evidence" value="ECO:0007669"/>
    <property type="project" value="TreeGrafter"/>
</dbReference>
<evidence type="ECO:0000256" key="1">
    <source>
        <dbReference type="ARBA" id="ARBA00022679"/>
    </source>
</evidence>
<dbReference type="PROSITE" id="PS50011">
    <property type="entry name" value="PROTEIN_KINASE_DOM"/>
    <property type="match status" value="1"/>
</dbReference>
<dbReference type="PANTHER" id="PTHR11042">
    <property type="entry name" value="EUKARYOTIC TRANSLATION INITIATION FACTOR 2-ALPHA KINASE EIF2-ALPHA KINASE -RELATED"/>
    <property type="match status" value="1"/>
</dbReference>
<dbReference type="SUPFAM" id="SSF56112">
    <property type="entry name" value="Protein kinase-like (PK-like)"/>
    <property type="match status" value="1"/>
</dbReference>
<gene>
    <name evidence="9" type="ORF">PGLA1383_LOCUS8080</name>
</gene>
<feature type="compositionally biased region" description="Low complexity" evidence="7">
    <location>
        <begin position="13"/>
        <end position="36"/>
    </location>
</feature>
<dbReference type="InterPro" id="IPR050339">
    <property type="entry name" value="CC_SR_Kinase"/>
</dbReference>
<feature type="region of interest" description="Disordered" evidence="7">
    <location>
        <begin position="1"/>
        <end position="79"/>
    </location>
</feature>
<proteinExistence type="predicted"/>
<feature type="coiled-coil region" evidence="6">
    <location>
        <begin position="247"/>
        <end position="274"/>
    </location>
</feature>
<dbReference type="InterPro" id="IPR011009">
    <property type="entry name" value="Kinase-like_dom_sf"/>
</dbReference>
<evidence type="ECO:0000256" key="4">
    <source>
        <dbReference type="ARBA" id="ARBA00022840"/>
    </source>
</evidence>
<comment type="caution">
    <text evidence="9">The sequence shown here is derived from an EMBL/GenBank/DDBJ whole genome shotgun (WGS) entry which is preliminary data.</text>
</comment>
<evidence type="ECO:0000256" key="3">
    <source>
        <dbReference type="ARBA" id="ARBA00022777"/>
    </source>
</evidence>
<feature type="compositionally biased region" description="Low complexity" evidence="7">
    <location>
        <begin position="45"/>
        <end position="71"/>
    </location>
</feature>
<sequence length="856" mass="96507">MEGRHEVAEDAMPTTQAPTTTTMTPRTTTAPTTTPTVAPPGVPGSPGFAPPTTQGQQEQQQHQQQQQPTTTARAKCPNPKCSYVSHSTGRFGDYCCKTCATWHSNDHRKCKHGQLCEHQSGAPGPVSALPPAPAAVAASVIQDSYGATLPDGSWRVLARVAVQQGLDIDTATIRFLQPGEVYCQVRCEMAEIEEEDFYGCAAMLRMRIQPDGCWVTLARRDADGAMHSDFQASAFGWTELFQRAVRIDELWRLKQEVREELQRLQRKVREAAFGTEGALDLEVWKTHRDEVRLFACSQAEECAKATDALRLDVVDGARAAYAAESHRYVHELRTGLDINVEGVMKRLEEHRRNSLEAKICLEDANYQLRIARLNAQLGPVETEPLEDKLRTARDFSRRQARMYEKQRGSLRRLADMHAPELLPQLVERTSADIKVELKKLAPSEQSNILDVFSDDRMLSHYDQELESMKPLSSSTSRHRVLGSSYAGDPCVLKVFDLVDGRALRAFLQEVELHVKLQHAHIVPLECAFYDLQQNRGFLHFKRYEGDLAVWIEGVKGSSFRQPHRLGEPSEASVVDRLPMVLRIVHAMVQSVSHMHSYGPSGVVHGDLKPSNWLWDADSSSPLLCDFETAKDRGGEIGESTQHACTTTAPHLHTPKYTAPELEEDPRHPKTRQSDMFALGMSIQDILACCVAQRETPELVQLRRLADDMMCKTPNERITAIGAEKLCWKLSREGAGGSVRKVWCQDVNLYFTQASCGCQFSDGKSLQDLILAIETDPTYPLLHNNLILDVVKKGTALMSVDNRRLHCFHQAQQRLGSHVRVEIYIRQYTWEPIWDRYFQHLDPTNRGKEIRVRPQRR</sequence>
<dbReference type="InterPro" id="IPR000719">
    <property type="entry name" value="Prot_kinase_dom"/>
</dbReference>
<protein>
    <recommendedName>
        <fullName evidence="8">Protein kinase domain-containing protein</fullName>
    </recommendedName>
</protein>
<reference evidence="9" key="1">
    <citation type="submission" date="2021-02" db="EMBL/GenBank/DDBJ databases">
        <authorList>
            <person name="Dougan E. K."/>
            <person name="Rhodes N."/>
            <person name="Thang M."/>
            <person name="Chan C."/>
        </authorList>
    </citation>
    <scope>NUCLEOTIDE SEQUENCE</scope>
</reference>
<dbReference type="Gene3D" id="1.10.510.10">
    <property type="entry name" value="Transferase(Phosphotransferase) domain 1"/>
    <property type="match status" value="1"/>
</dbReference>
<evidence type="ECO:0000256" key="6">
    <source>
        <dbReference type="SAM" id="Coils"/>
    </source>
</evidence>
<name>A0A813DKZ0_POLGL</name>
<feature type="domain" description="Protein kinase" evidence="8">
    <location>
        <begin position="465"/>
        <end position="808"/>
    </location>
</feature>
<dbReference type="Proteomes" id="UP000654075">
    <property type="component" value="Unassembled WGS sequence"/>
</dbReference>
<keyword evidence="5" id="KW-0652">Protein synthesis inhibitor</keyword>
<dbReference type="GO" id="GO:0005634">
    <property type="term" value="C:nucleus"/>
    <property type="evidence" value="ECO:0007669"/>
    <property type="project" value="TreeGrafter"/>
</dbReference>
<dbReference type="AlphaFoldDB" id="A0A813DKZ0"/>
<dbReference type="OrthoDB" id="8300214at2759"/>
<dbReference type="GO" id="GO:0005524">
    <property type="term" value="F:ATP binding"/>
    <property type="evidence" value="ECO:0007669"/>
    <property type="project" value="UniProtKB-KW"/>
</dbReference>
<evidence type="ECO:0000313" key="9">
    <source>
        <dbReference type="EMBL" id="CAE8589312.1"/>
    </source>
</evidence>
<evidence type="ECO:0000256" key="2">
    <source>
        <dbReference type="ARBA" id="ARBA00022741"/>
    </source>
</evidence>
<keyword evidence="4" id="KW-0067">ATP-binding</keyword>
<accession>A0A813DKZ0</accession>
<keyword evidence="3" id="KW-0418">Kinase</keyword>
<organism evidence="9 10">
    <name type="scientific">Polarella glacialis</name>
    <name type="common">Dinoflagellate</name>
    <dbReference type="NCBI Taxonomy" id="89957"/>
    <lineage>
        <taxon>Eukaryota</taxon>
        <taxon>Sar</taxon>
        <taxon>Alveolata</taxon>
        <taxon>Dinophyceae</taxon>
        <taxon>Suessiales</taxon>
        <taxon>Suessiaceae</taxon>
        <taxon>Polarella</taxon>
    </lineage>
</organism>
<keyword evidence="10" id="KW-1185">Reference proteome</keyword>
<evidence type="ECO:0000256" key="5">
    <source>
        <dbReference type="ARBA" id="ARBA00023193"/>
    </source>
</evidence>